<dbReference type="Proteomes" id="UP000193986">
    <property type="component" value="Unassembled WGS sequence"/>
</dbReference>
<evidence type="ECO:0000259" key="2">
    <source>
        <dbReference type="PROSITE" id="PS50181"/>
    </source>
</evidence>
<keyword evidence="4" id="KW-1185">Reference proteome</keyword>
<dbReference type="InterPro" id="IPR001810">
    <property type="entry name" value="F-box_dom"/>
</dbReference>
<dbReference type="InterPro" id="IPR036047">
    <property type="entry name" value="F-box-like_dom_sf"/>
</dbReference>
<accession>A0A1Y2ATF6</accession>
<organism evidence="3 4">
    <name type="scientific">Naematelia encephala</name>
    <dbReference type="NCBI Taxonomy" id="71784"/>
    <lineage>
        <taxon>Eukaryota</taxon>
        <taxon>Fungi</taxon>
        <taxon>Dikarya</taxon>
        <taxon>Basidiomycota</taxon>
        <taxon>Agaricomycotina</taxon>
        <taxon>Tremellomycetes</taxon>
        <taxon>Tremellales</taxon>
        <taxon>Naemateliaceae</taxon>
        <taxon>Naematelia</taxon>
    </lineage>
</organism>
<evidence type="ECO:0000313" key="4">
    <source>
        <dbReference type="Proteomes" id="UP000193986"/>
    </source>
</evidence>
<name>A0A1Y2ATF6_9TREE</name>
<dbReference type="SUPFAM" id="SSF81383">
    <property type="entry name" value="F-box domain"/>
    <property type="match status" value="1"/>
</dbReference>
<dbReference type="InterPro" id="IPR036322">
    <property type="entry name" value="WD40_repeat_dom_sf"/>
</dbReference>
<dbReference type="Gene3D" id="2.130.10.10">
    <property type="entry name" value="YVTN repeat-like/Quinoprotein amine dehydrogenase"/>
    <property type="match status" value="1"/>
</dbReference>
<dbReference type="PROSITE" id="PS50181">
    <property type="entry name" value="FBOX"/>
    <property type="match status" value="1"/>
</dbReference>
<proteinExistence type="predicted"/>
<dbReference type="Pfam" id="PF00646">
    <property type="entry name" value="F-box"/>
    <property type="match status" value="1"/>
</dbReference>
<dbReference type="OrthoDB" id="1259151at2759"/>
<dbReference type="SUPFAM" id="SSF50978">
    <property type="entry name" value="WD40 repeat-like"/>
    <property type="match status" value="1"/>
</dbReference>
<protein>
    <recommendedName>
        <fullName evidence="2">F-box domain-containing protein</fullName>
    </recommendedName>
</protein>
<gene>
    <name evidence="3" type="ORF">BCR39DRAFT_280931</name>
</gene>
<dbReference type="EMBL" id="MCFC01000054">
    <property type="protein sequence ID" value="ORY25754.1"/>
    <property type="molecule type" value="Genomic_DNA"/>
</dbReference>
<feature type="region of interest" description="Disordered" evidence="1">
    <location>
        <begin position="446"/>
        <end position="466"/>
    </location>
</feature>
<evidence type="ECO:0000313" key="3">
    <source>
        <dbReference type="EMBL" id="ORY25754.1"/>
    </source>
</evidence>
<feature type="domain" description="F-box" evidence="2">
    <location>
        <begin position="22"/>
        <end position="71"/>
    </location>
</feature>
<dbReference type="InterPro" id="IPR015943">
    <property type="entry name" value="WD40/YVTN_repeat-like_dom_sf"/>
</dbReference>
<reference evidence="3 4" key="1">
    <citation type="submission" date="2016-07" db="EMBL/GenBank/DDBJ databases">
        <title>Pervasive Adenine N6-methylation of Active Genes in Fungi.</title>
        <authorList>
            <consortium name="DOE Joint Genome Institute"/>
            <person name="Mondo S.J."/>
            <person name="Dannebaum R.O."/>
            <person name="Kuo R.C."/>
            <person name="Labutti K."/>
            <person name="Haridas S."/>
            <person name="Kuo A."/>
            <person name="Salamov A."/>
            <person name="Ahrendt S.R."/>
            <person name="Lipzen A."/>
            <person name="Sullivan W."/>
            <person name="Andreopoulos W.B."/>
            <person name="Clum A."/>
            <person name="Lindquist E."/>
            <person name="Daum C."/>
            <person name="Ramamoorthy G.K."/>
            <person name="Gryganskyi A."/>
            <person name="Culley D."/>
            <person name="Magnuson J.K."/>
            <person name="James T.Y."/>
            <person name="O'Malley M.A."/>
            <person name="Stajich J.E."/>
            <person name="Spatafora J.W."/>
            <person name="Visel A."/>
            <person name="Grigoriev I.V."/>
        </authorList>
    </citation>
    <scope>NUCLEOTIDE SEQUENCE [LARGE SCALE GENOMIC DNA]</scope>
    <source>
        <strain evidence="3 4">68-887.2</strain>
    </source>
</reference>
<sequence>MQSAGSSSDSSTITGTADVIPLSHLEALPDDILANIFDRLSIPELVVFERLSRTLGRRVNELGVPSYLRRNPHSNITLSPSATTWPPHQLLRHHHIIDRSLRTRRYHALQIGPKWPQAVIPCLSVSSSRVIYGAGGRLIVHPLEGSNTNRYGGKSVCQSQEYTIARPHTGSRADIIGLAELGNDQLAVAQFDGTLQRFDGSMRSIAHYPHPKGANVHTFATRSNGDLMMTTTSTGIVSLFRTKSPWQPPETFQLGHSRAWSSCIPTSIDALLVGVNGSINLHALLPSGPCTTPTRSLIGPDLPSKSSPYDIQPAPPDSIHSPSILLSAWYDSHLRLHDIRLPSSSPVATFSDPWSWADGSAMYSTTFLASHHIAGGGARHGVVALFDLRQPNDGWSVFSPGGKGSPVYKLVGEGGRIWGVTERRGFLLALDGSGDHHQGMVRNGARSIDGNQTNHNPSARERVSGWKGRGGKWGWTVRYGEDEGEGVVGYEHGRRFQSHAGGVMGTGGVQLLESAKVI</sequence>
<dbReference type="InParanoid" id="A0A1Y2ATF6"/>
<evidence type="ECO:0000256" key="1">
    <source>
        <dbReference type="SAM" id="MobiDB-lite"/>
    </source>
</evidence>
<dbReference type="AlphaFoldDB" id="A0A1Y2ATF6"/>
<comment type="caution">
    <text evidence="3">The sequence shown here is derived from an EMBL/GenBank/DDBJ whole genome shotgun (WGS) entry which is preliminary data.</text>
</comment>